<proteinExistence type="predicted"/>
<keyword evidence="1" id="KW-0812">Transmembrane</keyword>
<protein>
    <submittedName>
        <fullName evidence="2">Uncharacterized protein</fullName>
    </submittedName>
</protein>
<gene>
    <name evidence="2" type="ORF">UY3_00565</name>
</gene>
<reference evidence="3" key="1">
    <citation type="journal article" date="2013" name="Nat. Genet.">
        <title>The draft genomes of soft-shell turtle and green sea turtle yield insights into the development and evolution of the turtle-specific body plan.</title>
        <authorList>
            <person name="Wang Z."/>
            <person name="Pascual-Anaya J."/>
            <person name="Zadissa A."/>
            <person name="Li W."/>
            <person name="Niimura Y."/>
            <person name="Huang Z."/>
            <person name="Li C."/>
            <person name="White S."/>
            <person name="Xiong Z."/>
            <person name="Fang D."/>
            <person name="Wang B."/>
            <person name="Ming Y."/>
            <person name="Chen Y."/>
            <person name="Zheng Y."/>
            <person name="Kuraku S."/>
            <person name="Pignatelli M."/>
            <person name="Herrero J."/>
            <person name="Beal K."/>
            <person name="Nozawa M."/>
            <person name="Li Q."/>
            <person name="Wang J."/>
            <person name="Zhang H."/>
            <person name="Yu L."/>
            <person name="Shigenobu S."/>
            <person name="Wang J."/>
            <person name="Liu J."/>
            <person name="Flicek P."/>
            <person name="Searle S."/>
            <person name="Wang J."/>
            <person name="Kuratani S."/>
            <person name="Yin Y."/>
            <person name="Aken B."/>
            <person name="Zhang G."/>
            <person name="Irie N."/>
        </authorList>
    </citation>
    <scope>NUCLEOTIDE SEQUENCE [LARGE SCALE GENOMIC DNA]</scope>
</reference>
<evidence type="ECO:0000313" key="2">
    <source>
        <dbReference type="EMBL" id="EMP42178.1"/>
    </source>
</evidence>
<dbReference type="EMBL" id="KB477522">
    <property type="protein sequence ID" value="EMP42178.1"/>
    <property type="molecule type" value="Genomic_DNA"/>
</dbReference>
<evidence type="ECO:0000256" key="1">
    <source>
        <dbReference type="SAM" id="Phobius"/>
    </source>
</evidence>
<name>M7CBU7_CHEMY</name>
<keyword evidence="3" id="KW-1185">Reference proteome</keyword>
<keyword evidence="1" id="KW-0472">Membrane</keyword>
<dbReference type="Proteomes" id="UP000031443">
    <property type="component" value="Unassembled WGS sequence"/>
</dbReference>
<keyword evidence="1" id="KW-1133">Transmembrane helix</keyword>
<evidence type="ECO:0000313" key="3">
    <source>
        <dbReference type="Proteomes" id="UP000031443"/>
    </source>
</evidence>
<feature type="transmembrane region" description="Helical" evidence="1">
    <location>
        <begin position="20"/>
        <end position="41"/>
    </location>
</feature>
<accession>M7CBU7</accession>
<dbReference type="AlphaFoldDB" id="M7CBU7"/>
<sequence>MQTPYHGKHGARSAQLSITAAVVSWVLLSADGAVGLLTVIIHRFRCNSALLLSCRCHTTASMEPTHLISTAAVVSTVYTSRIILEYMQNWAKRCQHEEDFDEDMDTDVPESTGCGNWDIMVAVGLVDTMER</sequence>
<organism evidence="2 3">
    <name type="scientific">Chelonia mydas</name>
    <name type="common">Green sea-turtle</name>
    <name type="synonym">Chelonia agassizi</name>
    <dbReference type="NCBI Taxonomy" id="8469"/>
    <lineage>
        <taxon>Eukaryota</taxon>
        <taxon>Metazoa</taxon>
        <taxon>Chordata</taxon>
        <taxon>Craniata</taxon>
        <taxon>Vertebrata</taxon>
        <taxon>Euteleostomi</taxon>
        <taxon>Archelosauria</taxon>
        <taxon>Testudinata</taxon>
        <taxon>Testudines</taxon>
        <taxon>Cryptodira</taxon>
        <taxon>Durocryptodira</taxon>
        <taxon>Americhelydia</taxon>
        <taxon>Chelonioidea</taxon>
        <taxon>Cheloniidae</taxon>
        <taxon>Chelonia</taxon>
    </lineage>
</organism>